<evidence type="ECO:0000256" key="3">
    <source>
        <dbReference type="ARBA" id="ARBA00022692"/>
    </source>
</evidence>
<evidence type="ECO:0000256" key="1">
    <source>
        <dbReference type="ARBA" id="ARBA00004651"/>
    </source>
</evidence>
<accession>A0A9Q4KT08</accession>
<dbReference type="GO" id="GO:0005886">
    <property type="term" value="C:plasma membrane"/>
    <property type="evidence" value="ECO:0007669"/>
    <property type="project" value="UniProtKB-SubCell"/>
</dbReference>
<keyword evidence="2" id="KW-1003">Cell membrane</keyword>
<feature type="transmembrane region" description="Helical" evidence="6">
    <location>
        <begin position="35"/>
        <end position="53"/>
    </location>
</feature>
<dbReference type="Proteomes" id="UP001143747">
    <property type="component" value="Unassembled WGS sequence"/>
</dbReference>
<sequence length="153" mass="15591">MSNLVRSGANIMMPFILVYGFYIVVHGHLTPGGGFQGGAVIATAVVLLMVAYSRADVFASIPKNVLKNSETAGLLLFIGTALLALTAGIAFFGNWLLGAGSLFGTPVAFGINPGDINTGGIIPILNIAVGIEVLGAMGILLLVMLGGMKGDAE</sequence>
<reference evidence="8" key="1">
    <citation type="submission" date="2022-01" db="EMBL/GenBank/DDBJ databases">
        <title>Draft genome of Methanogenium marinum DSM 15558.</title>
        <authorList>
            <person name="Chen S.-C."/>
            <person name="You Y.-T."/>
        </authorList>
    </citation>
    <scope>NUCLEOTIDE SEQUENCE</scope>
    <source>
        <strain evidence="8">DSM 15558</strain>
    </source>
</reference>
<dbReference type="PANTHER" id="PTHR33932:SF4">
    <property type="entry name" value="NA(+)_H(+) ANTIPORTER SUBUNIT B"/>
    <property type="match status" value="1"/>
</dbReference>
<keyword evidence="4 6" id="KW-1133">Transmembrane helix</keyword>
<dbReference type="RefSeq" id="WP_274924081.1">
    <property type="nucleotide sequence ID" value="NZ_JAKELO010000002.1"/>
</dbReference>
<dbReference type="EMBL" id="JAKELO010000002">
    <property type="protein sequence ID" value="MDE4907432.1"/>
    <property type="molecule type" value="Genomic_DNA"/>
</dbReference>
<keyword evidence="5 6" id="KW-0472">Membrane</keyword>
<dbReference type="NCBIfam" id="NF006248">
    <property type="entry name" value="PRK08386.1"/>
    <property type="match status" value="1"/>
</dbReference>
<evidence type="ECO:0000256" key="4">
    <source>
        <dbReference type="ARBA" id="ARBA00022989"/>
    </source>
</evidence>
<keyword evidence="3 6" id="KW-0812">Transmembrane</keyword>
<feature type="transmembrane region" description="Helical" evidence="6">
    <location>
        <begin position="12"/>
        <end position="29"/>
    </location>
</feature>
<dbReference type="InterPro" id="IPR007182">
    <property type="entry name" value="MnhB"/>
</dbReference>
<evidence type="ECO:0000313" key="9">
    <source>
        <dbReference type="Proteomes" id="UP001143747"/>
    </source>
</evidence>
<dbReference type="Pfam" id="PF04039">
    <property type="entry name" value="MnhB"/>
    <property type="match status" value="1"/>
</dbReference>
<proteinExistence type="predicted"/>
<keyword evidence="9" id="KW-1185">Reference proteome</keyword>
<name>A0A9Q4KT08_9EURY</name>
<dbReference type="AlphaFoldDB" id="A0A9Q4KT08"/>
<dbReference type="InterPro" id="IPR050622">
    <property type="entry name" value="CPA3_antiporter_subunitB"/>
</dbReference>
<evidence type="ECO:0000313" key="8">
    <source>
        <dbReference type="EMBL" id="MDE4907432.1"/>
    </source>
</evidence>
<feature type="transmembrane region" description="Helical" evidence="6">
    <location>
        <begin position="74"/>
        <end position="97"/>
    </location>
</feature>
<feature type="transmembrane region" description="Helical" evidence="6">
    <location>
        <begin position="121"/>
        <end position="145"/>
    </location>
</feature>
<organism evidence="8 9">
    <name type="scientific">Methanogenium marinum</name>
    <dbReference type="NCBI Taxonomy" id="348610"/>
    <lineage>
        <taxon>Archaea</taxon>
        <taxon>Methanobacteriati</taxon>
        <taxon>Methanobacteriota</taxon>
        <taxon>Stenosarchaea group</taxon>
        <taxon>Methanomicrobia</taxon>
        <taxon>Methanomicrobiales</taxon>
        <taxon>Methanomicrobiaceae</taxon>
        <taxon>Methanogenium</taxon>
    </lineage>
</organism>
<feature type="domain" description="Na+/H+ antiporter MnhB subunit-related protein" evidence="7">
    <location>
        <begin position="5"/>
        <end position="137"/>
    </location>
</feature>
<comment type="caution">
    <text evidence="8">The sequence shown here is derived from an EMBL/GenBank/DDBJ whole genome shotgun (WGS) entry which is preliminary data.</text>
</comment>
<dbReference type="PANTHER" id="PTHR33932">
    <property type="entry name" value="NA(+)/H(+) ANTIPORTER SUBUNIT B"/>
    <property type="match status" value="1"/>
</dbReference>
<evidence type="ECO:0000256" key="5">
    <source>
        <dbReference type="ARBA" id="ARBA00023136"/>
    </source>
</evidence>
<protein>
    <submittedName>
        <fullName evidence="8">Sodium:proton antiporter</fullName>
    </submittedName>
</protein>
<evidence type="ECO:0000256" key="6">
    <source>
        <dbReference type="SAM" id="Phobius"/>
    </source>
</evidence>
<evidence type="ECO:0000256" key="2">
    <source>
        <dbReference type="ARBA" id="ARBA00022475"/>
    </source>
</evidence>
<gene>
    <name evidence="8" type="ORF">L0665_02200</name>
</gene>
<evidence type="ECO:0000259" key="7">
    <source>
        <dbReference type="Pfam" id="PF04039"/>
    </source>
</evidence>
<comment type="subcellular location">
    <subcellularLocation>
        <location evidence="1">Cell membrane</location>
        <topology evidence="1">Multi-pass membrane protein</topology>
    </subcellularLocation>
</comment>